<keyword evidence="1" id="KW-1133">Transmembrane helix</keyword>
<sequence>MSYIVTKQTKSTGVAILLTLLFGGIGLFYASIVGGIIMTLLFPVIVFLLFFTGHFIASIGLACSYYIICIIWSIVSVSSYNRNIQNESSLLVAYRHTPLQIADDNYYDQYRKSLKKDHSTIWVIATLLICGLLFYLAYHFKYLFSITLF</sequence>
<dbReference type="RefSeq" id="WP_081161483.1">
    <property type="nucleotide sequence ID" value="NZ_LWBP01000022.1"/>
</dbReference>
<evidence type="ECO:0000313" key="3">
    <source>
        <dbReference type="Proteomes" id="UP000192276"/>
    </source>
</evidence>
<accession>A0A1V9GAM5</accession>
<comment type="caution">
    <text evidence="2">The sequence shown here is derived from an EMBL/GenBank/DDBJ whole genome shotgun (WGS) entry which is preliminary data.</text>
</comment>
<keyword evidence="1" id="KW-0472">Membrane</keyword>
<evidence type="ECO:0008006" key="4">
    <source>
        <dbReference type="Google" id="ProtNLM"/>
    </source>
</evidence>
<dbReference type="Proteomes" id="UP000192276">
    <property type="component" value="Unassembled WGS sequence"/>
</dbReference>
<gene>
    <name evidence="2" type="ORF">A4R26_33125</name>
</gene>
<proteinExistence type="predicted"/>
<keyword evidence="3" id="KW-1185">Reference proteome</keyword>
<evidence type="ECO:0000256" key="1">
    <source>
        <dbReference type="SAM" id="Phobius"/>
    </source>
</evidence>
<keyword evidence="1" id="KW-0812">Transmembrane</keyword>
<feature type="transmembrane region" description="Helical" evidence="1">
    <location>
        <begin position="121"/>
        <end position="140"/>
    </location>
</feature>
<organism evidence="2 3">
    <name type="scientific">Niastella populi</name>
    <dbReference type="NCBI Taxonomy" id="550983"/>
    <lineage>
        <taxon>Bacteria</taxon>
        <taxon>Pseudomonadati</taxon>
        <taxon>Bacteroidota</taxon>
        <taxon>Chitinophagia</taxon>
        <taxon>Chitinophagales</taxon>
        <taxon>Chitinophagaceae</taxon>
        <taxon>Niastella</taxon>
    </lineage>
</organism>
<dbReference type="EMBL" id="LWBP01000022">
    <property type="protein sequence ID" value="OQP67630.1"/>
    <property type="molecule type" value="Genomic_DNA"/>
</dbReference>
<evidence type="ECO:0000313" key="2">
    <source>
        <dbReference type="EMBL" id="OQP67630.1"/>
    </source>
</evidence>
<dbReference type="AlphaFoldDB" id="A0A1V9GAM5"/>
<dbReference type="STRING" id="550983.A4R26_33125"/>
<protein>
    <recommendedName>
        <fullName evidence="4">DUF3899 domain-containing protein</fullName>
    </recommendedName>
</protein>
<name>A0A1V9GAM5_9BACT</name>
<reference evidence="3" key="1">
    <citation type="submission" date="2016-04" db="EMBL/GenBank/DDBJ databases">
        <authorList>
            <person name="Chen L."/>
            <person name="Zhuang W."/>
            <person name="Wang G."/>
        </authorList>
    </citation>
    <scope>NUCLEOTIDE SEQUENCE [LARGE SCALE GENOMIC DNA]</scope>
    <source>
        <strain evidence="3">208</strain>
    </source>
</reference>
<feature type="transmembrane region" description="Helical" evidence="1">
    <location>
        <begin position="12"/>
        <end position="38"/>
    </location>
</feature>
<feature type="transmembrane region" description="Helical" evidence="1">
    <location>
        <begin position="44"/>
        <end position="75"/>
    </location>
</feature>